<accession>A0A1M4PSX8</accession>
<dbReference type="AlphaFoldDB" id="A0A1M4PSX8"/>
<reference evidence="1 2" key="1">
    <citation type="submission" date="2016-11" db="EMBL/GenBank/DDBJ databases">
        <authorList>
            <person name="Manzoor S."/>
        </authorList>
    </citation>
    <scope>NUCLEOTIDE SEQUENCE [LARGE SCALE GENOMIC DNA]</scope>
    <source>
        <strain evidence="1">Clostridium ultunense strain Esp</strain>
    </source>
</reference>
<proteinExistence type="predicted"/>
<gene>
    <name evidence="1" type="ORF">CUESP1_3358</name>
</gene>
<dbReference type="EMBL" id="LT669839">
    <property type="protein sequence ID" value="SHD78679.1"/>
    <property type="molecule type" value="Genomic_DNA"/>
</dbReference>
<dbReference type="Proteomes" id="UP000245423">
    <property type="component" value="Chromosome 1"/>
</dbReference>
<sequence>MNRYLRNTLKVEKALFLTVEEYEEKELQ</sequence>
<protein>
    <submittedName>
        <fullName evidence="1">Uncharacterized protein</fullName>
    </submittedName>
</protein>
<evidence type="ECO:0000313" key="2">
    <source>
        <dbReference type="Proteomes" id="UP000245423"/>
    </source>
</evidence>
<organism evidence="1 2">
    <name type="scientific">[Clostridium] ultunense Esp</name>
    <dbReference type="NCBI Taxonomy" id="1288971"/>
    <lineage>
        <taxon>Bacteria</taxon>
        <taxon>Bacillati</taxon>
        <taxon>Bacillota</taxon>
        <taxon>Tissierellia</taxon>
        <taxon>Tissierellales</taxon>
        <taxon>Tepidimicrobiaceae</taxon>
        <taxon>Schnuerera</taxon>
    </lineage>
</organism>
<name>A0A1M4PSX8_9FIRM</name>
<keyword evidence="2" id="KW-1185">Reference proteome</keyword>
<evidence type="ECO:0000313" key="1">
    <source>
        <dbReference type="EMBL" id="SHD78679.1"/>
    </source>
</evidence>